<dbReference type="SUPFAM" id="SSF81660">
    <property type="entry name" value="Metal cation-transporting ATPase, ATP-binding domain N"/>
    <property type="match status" value="1"/>
</dbReference>
<keyword evidence="8 16" id="KW-0067">ATP-binding</keyword>
<dbReference type="Gene3D" id="3.40.1110.10">
    <property type="entry name" value="Calcium-transporting ATPase, cytoplasmic domain N"/>
    <property type="match status" value="1"/>
</dbReference>
<evidence type="ECO:0000256" key="4">
    <source>
        <dbReference type="ARBA" id="ARBA00022475"/>
    </source>
</evidence>
<dbReference type="InterPro" id="IPR023298">
    <property type="entry name" value="ATPase_P-typ_TM_dom_sf"/>
</dbReference>
<dbReference type="PROSITE" id="PS00154">
    <property type="entry name" value="ATPASE_E1_E2"/>
    <property type="match status" value="1"/>
</dbReference>
<dbReference type="EC" id="7.6.2.1" evidence="18"/>
<dbReference type="GO" id="GO:0016887">
    <property type="term" value="F:ATP hydrolysis activity"/>
    <property type="evidence" value="ECO:0007669"/>
    <property type="project" value="InterPro"/>
</dbReference>
<dbReference type="NCBIfam" id="TIGR01494">
    <property type="entry name" value="ATPase_P-type"/>
    <property type="match status" value="1"/>
</dbReference>
<dbReference type="PANTHER" id="PTHR24092">
    <property type="entry name" value="PROBABLE PHOSPHOLIPID-TRANSPORTING ATPASE"/>
    <property type="match status" value="1"/>
</dbReference>
<feature type="domain" description="P-type ATPase C-terminal" evidence="22">
    <location>
        <begin position="849"/>
        <end position="1101"/>
    </location>
</feature>
<dbReference type="PRINTS" id="PR00119">
    <property type="entry name" value="CATATPASE"/>
</dbReference>
<dbReference type="Pfam" id="PF16212">
    <property type="entry name" value="PhoLip_ATPase_C"/>
    <property type="match status" value="1"/>
</dbReference>
<sequence length="1135" mass="128700">MLDFIPHLPRFHFASSSNLLVNMQHQDYWPASTSSPSNNDANVSPTFMSWLLGNYSRTNTTTQGQHNRYSALPSSSSSMSSSNSTANSSATTPPPPARRVPSRTLPRRLLVNRIQDELHRKQSQILNLNQDPHHPQFQIRFCSNEISTCKYNAFSFLPRFLLEQFRRYSNVFFLVIALLQQIPDKRRRMDSTVNNYKVEILRNGEWQTNKWRDLKVGEIVKVYDGHSFPADLVLISSSEHEGMAYIETSNLDGETNLKIRQALHTSSELTSLEQLNGMEAEIECEPPSRLVNEFTGTLKLGGEQLPLTITQLLLRGSKLKNTKWVHGVAVYTGHDARLLMNSRTAPLKRSNIDTLTNRRIVVLFFTLVLLAVTSATGAEIYNKYYLIGTDYLPRTKGSVNFAWNVLTFFILYNNLIPISLQVTLEVVRFFQAFYINQDQYMYDEATDTPANARTSNLNEELGQIKFLMTDKTGTLTCNVMKFKRCTVGGPDAELIRDFLLMMASCHTVVPEKDQDSGELNYQSSSPDEGALVRGASQLGFVFHTRRPKEIFVKTDNGEIKLQLLNVLEFSSDRKRMSVVVKDEKGRIRLFCKGADNIIIDRLSPDQDQNDLNALKDHLDEYATKGYRTLCFATATIDEQFYQDWANEFRSASLALDSREKKLADAAEKIERNLKLAGATAIEDKLQDNVPLTIRSLLAADIRIWMLTGDKRETAINIAQSSALCTKKTKLMIIDKRSYDEVLEELQKFNDTAHQYIQQNKEFALVINGAALHHAIVGEARRLFTELAMICHSVICCRMTPMQKAEIVEVVKEITGLVVASVGDGANDVAMIQAANVGIGITGEEGLQAASASDYSIGQFQFLRRLLLVHGTWNYDRSVKVILYSFYKNICLYIIELWFAFFSAFSGTTIFERWTIGTFNVLFTALPPIVLGLFDRPISDTMMLKHPSFYQTFQKLAFSNVKFSLWIAMSLWHSLVLFFLSYGYMKQEVVWDNGRSGGWLMFGNACYTFVVATVSLKALLECDTWTWTIYVSVFGSILLWFVFLFIYSWVWPHLGSIGADMSGMAWIMTQSPSFWAACLFIPLSTLLLDFVVKGVCTNLYPTPRERLALMEQGKRVPLKRGRSPNAVEEGLNMTNL</sequence>
<gene>
    <name evidence="23" type="ORF">DdX_10699</name>
</gene>
<evidence type="ECO:0000256" key="1">
    <source>
        <dbReference type="ARBA" id="ARBA00004141"/>
    </source>
</evidence>
<dbReference type="InterPro" id="IPR023214">
    <property type="entry name" value="HAD_sf"/>
</dbReference>
<feature type="binding site" evidence="16">
    <location>
        <position position="826"/>
    </location>
    <ligand>
        <name>ATP</name>
        <dbReference type="ChEBI" id="CHEBI:30616"/>
    </ligand>
</feature>
<feature type="transmembrane region" description="Helical" evidence="18">
    <location>
        <begin position="360"/>
        <end position="381"/>
    </location>
</feature>
<evidence type="ECO:0000259" key="21">
    <source>
        <dbReference type="Pfam" id="PF16209"/>
    </source>
</evidence>
<reference evidence="23" key="1">
    <citation type="submission" date="2022-01" db="EMBL/GenBank/DDBJ databases">
        <title>Genome Sequence Resource for Two Populations of Ditylenchus destructor, the Migratory Endoparasitic Phytonematode.</title>
        <authorList>
            <person name="Zhang H."/>
            <person name="Lin R."/>
            <person name="Xie B."/>
        </authorList>
    </citation>
    <scope>NUCLEOTIDE SEQUENCE</scope>
    <source>
        <strain evidence="23">BazhouSP</strain>
    </source>
</reference>
<evidence type="ECO:0000313" key="24">
    <source>
        <dbReference type="Proteomes" id="UP001201812"/>
    </source>
</evidence>
<dbReference type="EMBL" id="JAKKPZ010000026">
    <property type="protein sequence ID" value="KAI1710341.1"/>
    <property type="molecule type" value="Genomic_DNA"/>
</dbReference>
<evidence type="ECO:0000256" key="14">
    <source>
        <dbReference type="ARBA" id="ARBA00051303"/>
    </source>
</evidence>
<feature type="transmembrane region" description="Helical" evidence="18">
    <location>
        <begin position="401"/>
        <end position="420"/>
    </location>
</feature>
<feature type="compositionally biased region" description="Low complexity" evidence="19">
    <location>
        <begin position="67"/>
        <end position="91"/>
    </location>
</feature>
<keyword evidence="10 18" id="KW-1278">Translocase</keyword>
<dbReference type="Gene3D" id="3.40.50.1000">
    <property type="entry name" value="HAD superfamily/HAD-like"/>
    <property type="match status" value="1"/>
</dbReference>
<feature type="binding site" evidence="16">
    <location>
        <position position="592"/>
    </location>
    <ligand>
        <name>ATP</name>
        <dbReference type="ChEBI" id="CHEBI:30616"/>
    </ligand>
</feature>
<evidence type="ECO:0000256" key="17">
    <source>
        <dbReference type="PIRSR" id="PIRSR606539-3"/>
    </source>
</evidence>
<dbReference type="GO" id="GO:0005524">
    <property type="term" value="F:ATP binding"/>
    <property type="evidence" value="ECO:0007669"/>
    <property type="project" value="UniProtKB-UniRule"/>
</dbReference>
<evidence type="ECO:0000256" key="6">
    <source>
        <dbReference type="ARBA" id="ARBA00022723"/>
    </source>
</evidence>
<feature type="binding site" evidence="16">
    <location>
        <position position="707"/>
    </location>
    <ligand>
        <name>ATP</name>
        <dbReference type="ChEBI" id="CHEBI:30616"/>
    </ligand>
</feature>
<dbReference type="NCBIfam" id="TIGR01652">
    <property type="entry name" value="ATPase-Plipid"/>
    <property type="match status" value="1"/>
</dbReference>
<dbReference type="Pfam" id="PF13246">
    <property type="entry name" value="Cation_ATPase"/>
    <property type="match status" value="1"/>
</dbReference>
<comment type="caution">
    <text evidence="23">The sequence shown here is derived from an EMBL/GenBank/DDBJ whole genome shotgun (WGS) entry which is preliminary data.</text>
</comment>
<comment type="similarity">
    <text evidence="3 18">Belongs to the cation transport ATPase (P-type) (TC 3.A.3) family. Type IV subfamily.</text>
</comment>
<feature type="binding site" evidence="16">
    <location>
        <position position="803"/>
    </location>
    <ligand>
        <name>ATP</name>
        <dbReference type="ChEBI" id="CHEBI:30616"/>
    </ligand>
</feature>
<feature type="binding site" evidence="17">
    <location>
        <position position="823"/>
    </location>
    <ligand>
        <name>Mg(2+)</name>
        <dbReference type="ChEBI" id="CHEBI:18420"/>
    </ligand>
</feature>
<feature type="domain" description="P-type ATPase N-terminal" evidence="21">
    <location>
        <begin position="129"/>
        <end position="184"/>
    </location>
</feature>
<dbReference type="FunFam" id="3.40.50.1000:FF:000190">
    <property type="entry name" value="Phospholipid-transporting ATPase"/>
    <property type="match status" value="1"/>
</dbReference>
<dbReference type="InterPro" id="IPR001757">
    <property type="entry name" value="P_typ_ATPase"/>
</dbReference>
<dbReference type="GO" id="GO:0140326">
    <property type="term" value="F:ATPase-coupled intramembrane lipid transporter activity"/>
    <property type="evidence" value="ECO:0007669"/>
    <property type="project" value="UniProtKB-EC"/>
</dbReference>
<evidence type="ECO:0000256" key="18">
    <source>
        <dbReference type="RuleBase" id="RU362033"/>
    </source>
</evidence>
<evidence type="ECO:0000259" key="22">
    <source>
        <dbReference type="Pfam" id="PF16212"/>
    </source>
</evidence>
<proteinExistence type="inferred from homology"/>
<dbReference type="InterPro" id="IPR036412">
    <property type="entry name" value="HAD-like_sf"/>
</dbReference>
<dbReference type="GO" id="GO:0005886">
    <property type="term" value="C:plasma membrane"/>
    <property type="evidence" value="ECO:0007669"/>
    <property type="project" value="UniProtKB-SubCell"/>
</dbReference>
<dbReference type="InterPro" id="IPR032630">
    <property type="entry name" value="P_typ_ATPase_c"/>
</dbReference>
<feature type="transmembrane region" description="Helical" evidence="18">
    <location>
        <begin position="962"/>
        <end position="984"/>
    </location>
</feature>
<evidence type="ECO:0000256" key="11">
    <source>
        <dbReference type="ARBA" id="ARBA00022989"/>
    </source>
</evidence>
<feature type="binding site" evidence="16">
    <location>
        <position position="708"/>
    </location>
    <ligand>
        <name>ATP</name>
        <dbReference type="ChEBI" id="CHEBI:30616"/>
    </ligand>
</feature>
<dbReference type="InterPro" id="IPR032631">
    <property type="entry name" value="P-type_ATPase_N"/>
</dbReference>
<feature type="binding site" evidence="16">
    <location>
        <position position="471"/>
    </location>
    <ligand>
        <name>ATP</name>
        <dbReference type="ChEBI" id="CHEBI:30616"/>
    </ligand>
</feature>
<feature type="binding site" evidence="16">
    <location>
        <position position="472"/>
    </location>
    <ligand>
        <name>ATP</name>
        <dbReference type="ChEBI" id="CHEBI:30616"/>
    </ligand>
</feature>
<feature type="binding site" evidence="17">
    <location>
        <position position="827"/>
    </location>
    <ligand>
        <name>Mg(2+)</name>
        <dbReference type="ChEBI" id="CHEBI:18420"/>
    </ligand>
</feature>
<feature type="binding site" evidence="16">
    <location>
        <position position="827"/>
    </location>
    <ligand>
        <name>ATP</name>
        <dbReference type="ChEBI" id="CHEBI:30616"/>
    </ligand>
</feature>
<dbReference type="InterPro" id="IPR018303">
    <property type="entry name" value="ATPase_P-typ_P_site"/>
</dbReference>
<dbReference type="InterPro" id="IPR059000">
    <property type="entry name" value="ATPase_P-type_domA"/>
</dbReference>
<dbReference type="InterPro" id="IPR044492">
    <property type="entry name" value="P_typ_ATPase_HD_dom"/>
</dbReference>
<feature type="binding site" evidence="16">
    <location>
        <position position="627"/>
    </location>
    <ligand>
        <name>ATP</name>
        <dbReference type="ChEBI" id="CHEBI:30616"/>
    </ligand>
</feature>
<dbReference type="PANTHER" id="PTHR24092:SF150">
    <property type="entry name" value="PHOSPHOLIPID-TRANSPORTING ATPASE"/>
    <property type="match status" value="1"/>
</dbReference>
<keyword evidence="12 18" id="KW-0472">Membrane</keyword>
<accession>A0AAD4R1U3</accession>
<dbReference type="GO" id="GO:0000287">
    <property type="term" value="F:magnesium ion binding"/>
    <property type="evidence" value="ECO:0007669"/>
    <property type="project" value="UniProtKB-UniRule"/>
</dbReference>
<feature type="binding site" evidence="16">
    <location>
        <position position="797"/>
    </location>
    <ligand>
        <name>ATP</name>
        <dbReference type="ChEBI" id="CHEBI:30616"/>
    </ligand>
</feature>
<feature type="domain" description="P-type ATPase A" evidence="20">
    <location>
        <begin position="197"/>
        <end position="256"/>
    </location>
</feature>
<keyword evidence="4" id="KW-1003">Cell membrane</keyword>
<dbReference type="SUPFAM" id="SSF56784">
    <property type="entry name" value="HAD-like"/>
    <property type="match status" value="1"/>
</dbReference>
<feature type="binding site" evidence="16">
    <location>
        <position position="709"/>
    </location>
    <ligand>
        <name>ATP</name>
        <dbReference type="ChEBI" id="CHEBI:30616"/>
    </ligand>
</feature>
<keyword evidence="5 18" id="KW-0812">Transmembrane</keyword>
<evidence type="ECO:0000259" key="20">
    <source>
        <dbReference type="Pfam" id="PF00122"/>
    </source>
</evidence>
<feature type="binding site" evidence="17">
    <location>
        <position position="472"/>
    </location>
    <ligand>
        <name>Mg(2+)</name>
        <dbReference type="ChEBI" id="CHEBI:18420"/>
    </ligand>
</feature>
<dbReference type="SUPFAM" id="SSF81665">
    <property type="entry name" value="Calcium ATPase, transmembrane domain M"/>
    <property type="match status" value="1"/>
</dbReference>
<dbReference type="GO" id="GO:0005802">
    <property type="term" value="C:trans-Golgi network"/>
    <property type="evidence" value="ECO:0007669"/>
    <property type="project" value="TreeGrafter"/>
</dbReference>
<feature type="region of interest" description="Disordered" evidence="19">
    <location>
        <begin position="59"/>
        <end position="106"/>
    </location>
</feature>
<comment type="cofactor">
    <cofactor evidence="17">
        <name>Mg(2+)</name>
        <dbReference type="ChEBI" id="CHEBI:18420"/>
    </cofactor>
</comment>
<dbReference type="FunFam" id="2.70.150.10:FF:000021">
    <property type="entry name" value="Phospholipid-transporting ATPase"/>
    <property type="match status" value="1"/>
</dbReference>
<dbReference type="InterPro" id="IPR006539">
    <property type="entry name" value="P-type_ATPase_IV"/>
</dbReference>
<feature type="binding site" evidence="16">
    <location>
        <position position="569"/>
    </location>
    <ligand>
        <name>ATP</name>
        <dbReference type="ChEBI" id="CHEBI:30616"/>
    </ligand>
</feature>
<feature type="transmembrane region" description="Helical" evidence="18">
    <location>
        <begin position="996"/>
        <end position="1019"/>
    </location>
</feature>
<evidence type="ECO:0000256" key="13">
    <source>
        <dbReference type="ARBA" id="ARBA00034036"/>
    </source>
</evidence>
<evidence type="ECO:0000256" key="10">
    <source>
        <dbReference type="ARBA" id="ARBA00022967"/>
    </source>
</evidence>
<dbReference type="InterPro" id="IPR023299">
    <property type="entry name" value="ATPase_P-typ_cyto_dom_N"/>
</dbReference>
<evidence type="ECO:0000256" key="3">
    <source>
        <dbReference type="ARBA" id="ARBA00008109"/>
    </source>
</evidence>
<dbReference type="GO" id="GO:0045332">
    <property type="term" value="P:phospholipid translocation"/>
    <property type="evidence" value="ECO:0007669"/>
    <property type="project" value="TreeGrafter"/>
</dbReference>
<feature type="transmembrane region" description="Helical" evidence="18">
    <location>
        <begin position="1071"/>
        <end position="1091"/>
    </location>
</feature>
<evidence type="ECO:0000256" key="15">
    <source>
        <dbReference type="PIRSR" id="PIRSR606539-1"/>
    </source>
</evidence>
<evidence type="ECO:0000256" key="19">
    <source>
        <dbReference type="SAM" id="MobiDB-lite"/>
    </source>
</evidence>
<evidence type="ECO:0000256" key="2">
    <source>
        <dbReference type="ARBA" id="ARBA00004236"/>
    </source>
</evidence>
<comment type="catalytic activity">
    <reaction evidence="14">
        <text>a 1,2-diacyl-sn-glycero-3-phospho-L-serine(out) + ATP + H2O = a 1,2-diacyl-sn-glycero-3-phospho-L-serine(in) + ADP + phosphate + H(+)</text>
        <dbReference type="Rhea" id="RHEA:38567"/>
        <dbReference type="ChEBI" id="CHEBI:15377"/>
        <dbReference type="ChEBI" id="CHEBI:15378"/>
        <dbReference type="ChEBI" id="CHEBI:30616"/>
        <dbReference type="ChEBI" id="CHEBI:43474"/>
        <dbReference type="ChEBI" id="CHEBI:57262"/>
        <dbReference type="ChEBI" id="CHEBI:456216"/>
    </reaction>
    <physiologicalReaction direction="left-to-right" evidence="14">
        <dbReference type="Rhea" id="RHEA:38568"/>
    </physiologicalReaction>
</comment>
<protein>
    <recommendedName>
        <fullName evidence="18">Phospholipid-transporting ATPase</fullName>
        <ecNumber evidence="18">7.6.2.1</ecNumber>
    </recommendedName>
</protein>
<dbReference type="Proteomes" id="UP001201812">
    <property type="component" value="Unassembled WGS sequence"/>
</dbReference>
<dbReference type="SUPFAM" id="SSF81653">
    <property type="entry name" value="Calcium ATPase, transduction domain A"/>
    <property type="match status" value="1"/>
</dbReference>
<feature type="binding site" evidence="16">
    <location>
        <position position="470"/>
    </location>
    <ligand>
        <name>ATP</name>
        <dbReference type="ChEBI" id="CHEBI:30616"/>
    </ligand>
</feature>
<evidence type="ECO:0000256" key="12">
    <source>
        <dbReference type="ARBA" id="ARBA00023136"/>
    </source>
</evidence>
<evidence type="ECO:0000256" key="9">
    <source>
        <dbReference type="ARBA" id="ARBA00022842"/>
    </source>
</evidence>
<comment type="catalytic activity">
    <reaction evidence="13 18">
        <text>ATP + H2O + phospholipidSide 1 = ADP + phosphate + phospholipidSide 2.</text>
        <dbReference type="EC" id="7.6.2.1"/>
    </reaction>
</comment>
<comment type="subcellular location">
    <subcellularLocation>
        <location evidence="2">Cell membrane</location>
    </subcellularLocation>
    <subcellularLocation>
        <location evidence="1 18">Membrane</location>
        <topology evidence="1 18">Multi-pass membrane protein</topology>
    </subcellularLocation>
</comment>
<keyword evidence="6 17" id="KW-0479">Metal-binding</keyword>
<feature type="active site" description="4-aspartylphosphate intermediate" evidence="15">
    <location>
        <position position="470"/>
    </location>
</feature>
<dbReference type="Gene3D" id="2.70.150.10">
    <property type="entry name" value="Calcium-transporting ATPase, cytoplasmic transduction domain A"/>
    <property type="match status" value="1"/>
</dbReference>
<evidence type="ECO:0000313" key="23">
    <source>
        <dbReference type="EMBL" id="KAI1710341.1"/>
    </source>
</evidence>
<feature type="binding site" evidence="17">
    <location>
        <position position="470"/>
    </location>
    <ligand>
        <name>Mg(2+)</name>
        <dbReference type="ChEBI" id="CHEBI:18420"/>
    </ligand>
</feature>
<feature type="transmembrane region" description="Helical" evidence="18">
    <location>
        <begin position="1026"/>
        <end position="1051"/>
    </location>
</feature>
<organism evidence="23 24">
    <name type="scientific">Ditylenchus destructor</name>
    <dbReference type="NCBI Taxonomy" id="166010"/>
    <lineage>
        <taxon>Eukaryota</taxon>
        <taxon>Metazoa</taxon>
        <taxon>Ecdysozoa</taxon>
        <taxon>Nematoda</taxon>
        <taxon>Chromadorea</taxon>
        <taxon>Rhabditida</taxon>
        <taxon>Tylenchina</taxon>
        <taxon>Tylenchomorpha</taxon>
        <taxon>Sphaerularioidea</taxon>
        <taxon>Anguinidae</taxon>
        <taxon>Anguininae</taxon>
        <taxon>Ditylenchus</taxon>
    </lineage>
</organism>
<keyword evidence="9 17" id="KW-0460">Magnesium</keyword>
<name>A0AAD4R1U3_9BILA</name>
<keyword evidence="24" id="KW-1185">Reference proteome</keyword>
<evidence type="ECO:0000256" key="5">
    <source>
        <dbReference type="ARBA" id="ARBA00022692"/>
    </source>
</evidence>
<dbReference type="Pfam" id="PF16209">
    <property type="entry name" value="PhoLip_ATPase_N"/>
    <property type="match status" value="1"/>
</dbReference>
<dbReference type="SFLD" id="SFLDS00003">
    <property type="entry name" value="Haloacid_Dehalogenase"/>
    <property type="match status" value="1"/>
</dbReference>
<dbReference type="InterPro" id="IPR008250">
    <property type="entry name" value="ATPase_P-typ_transduc_dom_A_sf"/>
</dbReference>
<feature type="binding site" evidence="16">
    <location>
        <position position="528"/>
    </location>
    <ligand>
        <name>ATP</name>
        <dbReference type="ChEBI" id="CHEBI:30616"/>
    </ligand>
</feature>
<dbReference type="SFLD" id="SFLDG00002">
    <property type="entry name" value="C1.7:_P-type_atpase_like"/>
    <property type="match status" value="1"/>
</dbReference>
<feature type="transmembrane region" description="Helical" evidence="18">
    <location>
        <begin position="913"/>
        <end position="933"/>
    </location>
</feature>
<evidence type="ECO:0000256" key="16">
    <source>
        <dbReference type="PIRSR" id="PIRSR606539-2"/>
    </source>
</evidence>
<dbReference type="CDD" id="cd02073">
    <property type="entry name" value="P-type_ATPase_APLT_Dnf-like"/>
    <property type="match status" value="1"/>
</dbReference>
<evidence type="ECO:0000256" key="7">
    <source>
        <dbReference type="ARBA" id="ARBA00022741"/>
    </source>
</evidence>
<dbReference type="SFLD" id="SFLDF00027">
    <property type="entry name" value="p-type_atpase"/>
    <property type="match status" value="1"/>
</dbReference>
<dbReference type="AlphaFoldDB" id="A0AAD4R1U3"/>
<keyword evidence="7 16" id="KW-0547">Nucleotide-binding</keyword>
<evidence type="ECO:0000256" key="8">
    <source>
        <dbReference type="ARBA" id="ARBA00022840"/>
    </source>
</evidence>
<dbReference type="Pfam" id="PF00122">
    <property type="entry name" value="E1-E2_ATPase"/>
    <property type="match status" value="1"/>
</dbReference>
<feature type="transmembrane region" description="Helical" evidence="18">
    <location>
        <begin position="889"/>
        <end position="907"/>
    </location>
</feature>
<keyword evidence="11 18" id="KW-1133">Transmembrane helix</keyword>